<comment type="caution">
    <text evidence="5">The sequence shown here is derived from an EMBL/GenBank/DDBJ whole genome shotgun (WGS) entry which is preliminary data.</text>
</comment>
<evidence type="ECO:0000256" key="3">
    <source>
        <dbReference type="ARBA" id="ARBA00022801"/>
    </source>
</evidence>
<dbReference type="GO" id="GO:0008234">
    <property type="term" value="F:cysteine-type peptidase activity"/>
    <property type="evidence" value="ECO:0007669"/>
    <property type="project" value="InterPro"/>
</dbReference>
<dbReference type="Pfam" id="PF02902">
    <property type="entry name" value="Peptidase_C48"/>
    <property type="match status" value="1"/>
</dbReference>
<name>A0A1Y1S893_9MICR</name>
<organism evidence="5 6">
    <name type="scientific">Enterospora canceri</name>
    <dbReference type="NCBI Taxonomy" id="1081671"/>
    <lineage>
        <taxon>Eukaryota</taxon>
        <taxon>Fungi</taxon>
        <taxon>Fungi incertae sedis</taxon>
        <taxon>Microsporidia</taxon>
        <taxon>Enterocytozoonidae</taxon>
        <taxon>Enterospora</taxon>
    </lineage>
</organism>
<keyword evidence="6" id="KW-1185">Reference proteome</keyword>
<comment type="similarity">
    <text evidence="1">Belongs to the peptidase C48 family.</text>
</comment>
<protein>
    <recommendedName>
        <fullName evidence="4">Ubiquitin-like protease family profile domain-containing protein</fullName>
    </recommendedName>
</protein>
<keyword evidence="3" id="KW-0378">Hydrolase</keyword>
<dbReference type="Proteomes" id="UP000192639">
    <property type="component" value="Unassembled WGS sequence"/>
</dbReference>
<proteinExistence type="inferred from homology"/>
<sequence length="323" mass="37577">MISAAEGGADDLTTRMAAVSVTEGFEPLPEPHLSLHDLPRAWLDITFESKYQSKPIRNIGSFLACMMGMKMKDEPQCNYKAEDMRSFGFEAWLTSTAMNMYVKRVLKPQCHARKLIINSDCVLHMINEMVPNQEDGLSEFDILLERQIPALELLFILANEAFFYKMDHEGKRVPLESKEEFRGYIDGMDDIFFMMPLTKEGYHWYMTHFNRERKSITLYDGAKLQSHYLEKLACPYVKLRTLSYIVGNENIVHINNTIDRGFKNENTSECGVLVLSFIRDMMLGRCAKKHNMMNMRTILLHELISGEMIYRDYNLPLIEHQER</sequence>
<dbReference type="PROSITE" id="PS50600">
    <property type="entry name" value="ULP_PROTEASE"/>
    <property type="match status" value="1"/>
</dbReference>
<dbReference type="AlphaFoldDB" id="A0A1Y1S893"/>
<accession>A0A1Y1S893</accession>
<dbReference type="InterPro" id="IPR038765">
    <property type="entry name" value="Papain-like_cys_pep_sf"/>
</dbReference>
<dbReference type="InterPro" id="IPR003653">
    <property type="entry name" value="Peptidase_C48_C"/>
</dbReference>
<dbReference type="GO" id="GO:0006508">
    <property type="term" value="P:proteolysis"/>
    <property type="evidence" value="ECO:0007669"/>
    <property type="project" value="UniProtKB-KW"/>
</dbReference>
<keyword evidence="2" id="KW-0645">Protease</keyword>
<dbReference type="SUPFAM" id="SSF54001">
    <property type="entry name" value="Cysteine proteinases"/>
    <property type="match status" value="1"/>
</dbReference>
<dbReference type="VEuPathDB" id="MicrosporidiaDB:ECANGB1_745"/>
<evidence type="ECO:0000256" key="1">
    <source>
        <dbReference type="ARBA" id="ARBA00005234"/>
    </source>
</evidence>
<dbReference type="Gene3D" id="3.40.395.10">
    <property type="entry name" value="Adenoviral Proteinase, Chain A"/>
    <property type="match status" value="1"/>
</dbReference>
<evidence type="ECO:0000313" key="6">
    <source>
        <dbReference type="Proteomes" id="UP000192639"/>
    </source>
</evidence>
<gene>
    <name evidence="5" type="ORF">ECANGB1_745</name>
</gene>
<dbReference type="EMBL" id="LWDP01000021">
    <property type="protein sequence ID" value="ORD94407.1"/>
    <property type="molecule type" value="Genomic_DNA"/>
</dbReference>
<evidence type="ECO:0000259" key="4">
    <source>
        <dbReference type="PROSITE" id="PS50600"/>
    </source>
</evidence>
<feature type="domain" description="Ubiquitin-like protease family profile" evidence="4">
    <location>
        <begin position="69"/>
        <end position="281"/>
    </location>
</feature>
<evidence type="ECO:0000313" key="5">
    <source>
        <dbReference type="EMBL" id="ORD94407.1"/>
    </source>
</evidence>
<dbReference type="GO" id="GO:0019783">
    <property type="term" value="F:ubiquitin-like protein peptidase activity"/>
    <property type="evidence" value="ECO:0007669"/>
    <property type="project" value="UniProtKB-ARBA"/>
</dbReference>
<evidence type="ECO:0000256" key="2">
    <source>
        <dbReference type="ARBA" id="ARBA00022670"/>
    </source>
</evidence>
<reference evidence="5 6" key="1">
    <citation type="journal article" date="2017" name="Environ. Microbiol.">
        <title>Decay of the glycolytic pathway and adaptation to intranuclear parasitism within Enterocytozoonidae microsporidia.</title>
        <authorList>
            <person name="Wiredu Boakye D."/>
            <person name="Jaroenlak P."/>
            <person name="Prachumwat A."/>
            <person name="Williams T.A."/>
            <person name="Bateman K.S."/>
            <person name="Itsathitphaisarn O."/>
            <person name="Sritunyalucksana K."/>
            <person name="Paszkiewicz K.H."/>
            <person name="Moore K.A."/>
            <person name="Stentiford G.D."/>
            <person name="Williams B.A."/>
        </authorList>
    </citation>
    <scope>NUCLEOTIDE SEQUENCE [LARGE SCALE GENOMIC DNA]</scope>
    <source>
        <strain evidence="5 6">GB1</strain>
    </source>
</reference>